<evidence type="ECO:0000256" key="8">
    <source>
        <dbReference type="ARBA" id="ARBA00022989"/>
    </source>
</evidence>
<dbReference type="InterPro" id="IPR001128">
    <property type="entry name" value="Cyt_P450"/>
</dbReference>
<dbReference type="PRINTS" id="PR00465">
    <property type="entry name" value="EP450IV"/>
</dbReference>
<evidence type="ECO:0000256" key="3">
    <source>
        <dbReference type="ARBA" id="ARBA00004721"/>
    </source>
</evidence>
<evidence type="ECO:0000256" key="6">
    <source>
        <dbReference type="ARBA" id="ARBA00022692"/>
    </source>
</evidence>
<dbReference type="GO" id="GO:0004497">
    <property type="term" value="F:monooxygenase activity"/>
    <property type="evidence" value="ECO:0007669"/>
    <property type="project" value="UniProtKB-KW"/>
</dbReference>
<evidence type="ECO:0000313" key="15">
    <source>
        <dbReference type="Proteomes" id="UP000054144"/>
    </source>
</evidence>
<dbReference type="InterPro" id="IPR036396">
    <property type="entry name" value="Cyt_P450_sf"/>
</dbReference>
<evidence type="ECO:0000256" key="9">
    <source>
        <dbReference type="ARBA" id="ARBA00023002"/>
    </source>
</evidence>
<keyword evidence="15" id="KW-1185">Reference proteome</keyword>
<comment type="pathway">
    <text evidence="3">Secondary metabolite biosynthesis; terpenoid biosynthesis.</text>
</comment>
<keyword evidence="6" id="KW-0812">Transmembrane</keyword>
<keyword evidence="12" id="KW-0472">Membrane</keyword>
<evidence type="ECO:0000256" key="1">
    <source>
        <dbReference type="ARBA" id="ARBA00001971"/>
    </source>
</evidence>
<dbReference type="OrthoDB" id="1470350at2759"/>
<evidence type="ECO:0000256" key="12">
    <source>
        <dbReference type="ARBA" id="ARBA00023136"/>
    </source>
</evidence>
<dbReference type="PRINTS" id="PR00385">
    <property type="entry name" value="P450"/>
</dbReference>
<dbReference type="Pfam" id="PF00067">
    <property type="entry name" value="p450"/>
    <property type="match status" value="1"/>
</dbReference>
<keyword evidence="7 13" id="KW-0479">Metal-binding</keyword>
<protein>
    <submittedName>
        <fullName evidence="14">Cytochrome P450</fullName>
    </submittedName>
</protein>
<evidence type="ECO:0000256" key="4">
    <source>
        <dbReference type="ARBA" id="ARBA00010617"/>
    </source>
</evidence>
<evidence type="ECO:0000313" key="14">
    <source>
        <dbReference type="EMBL" id="KIY46390.1"/>
    </source>
</evidence>
<dbReference type="InterPro" id="IPR050121">
    <property type="entry name" value="Cytochrome_P450_monoxygenase"/>
</dbReference>
<evidence type="ECO:0000256" key="10">
    <source>
        <dbReference type="ARBA" id="ARBA00023004"/>
    </source>
</evidence>
<comment type="similarity">
    <text evidence="4">Belongs to the cytochrome P450 family.</text>
</comment>
<dbReference type="EMBL" id="KN882033">
    <property type="protein sequence ID" value="KIY46390.1"/>
    <property type="molecule type" value="Genomic_DNA"/>
</dbReference>
<comment type="subcellular location">
    <subcellularLocation>
        <location evidence="2">Membrane</location>
    </subcellularLocation>
</comment>
<keyword evidence="9" id="KW-0560">Oxidoreductase</keyword>
<dbReference type="PANTHER" id="PTHR24305">
    <property type="entry name" value="CYTOCHROME P450"/>
    <property type="match status" value="1"/>
</dbReference>
<sequence>SKMLTTLIAIFLNALLCAVWYNYRIRTSCFRDVPGPKNDSWVFGHYLKIWKREPSALLEEWARQYGPTLKFYAFFGKPEATRYLLARILGAGLLITEGEKHKQQRRVMNPAFGPVQIRELTEFFVEYSLELRDAWFEQVLKQGGASAKVNVLSWLGRMTLDVIGRAGFNYEFNALKGDKNELNQAMTTVFKHEPRFQVIHSLRMWMPVLRLIPMPLEKDKEVRLAQSKMMGIGKRLVHDAQTLATSAEKMAEGKKSGRDLLSLLVRANMSKDIHESLRMSDEDVLAQVPTFFVAGHETTSTATTWALLALSQHPDIQAKLREELFDAPTDTPTMDELNALTYLDCFVKESLRVYSPVPSTIRVATVDDDLPLGTPFIDSRGVAHHEIRIKRGSQIIIPITAMNHDPAVWGSDALKFRPERWLAPPEGSKTMPGIWSNQMTFLGGHHACIGYRFAIVEMKALLFVLLRAFEFEEAIPASEIMSKASLVQRPVIRSDPQKGSQLPMIIRPVAK</sequence>
<evidence type="ECO:0000256" key="2">
    <source>
        <dbReference type="ARBA" id="ARBA00004370"/>
    </source>
</evidence>
<feature type="non-terminal residue" evidence="14">
    <location>
        <position position="1"/>
    </location>
</feature>
<evidence type="ECO:0000256" key="5">
    <source>
        <dbReference type="ARBA" id="ARBA00022617"/>
    </source>
</evidence>
<feature type="binding site" description="axial binding residue" evidence="13">
    <location>
        <position position="448"/>
    </location>
    <ligand>
        <name>heme</name>
        <dbReference type="ChEBI" id="CHEBI:30413"/>
    </ligand>
    <ligandPart>
        <name>Fe</name>
        <dbReference type="ChEBI" id="CHEBI:18248"/>
    </ligandPart>
</feature>
<dbReference type="GO" id="GO:0016705">
    <property type="term" value="F:oxidoreductase activity, acting on paired donors, with incorporation or reduction of molecular oxygen"/>
    <property type="evidence" value="ECO:0007669"/>
    <property type="project" value="InterPro"/>
</dbReference>
<reference evidence="14 15" key="1">
    <citation type="journal article" date="2015" name="Fungal Genet. Biol.">
        <title>Evolution of novel wood decay mechanisms in Agaricales revealed by the genome sequences of Fistulina hepatica and Cylindrobasidium torrendii.</title>
        <authorList>
            <person name="Floudas D."/>
            <person name="Held B.W."/>
            <person name="Riley R."/>
            <person name="Nagy L.G."/>
            <person name="Koehler G."/>
            <person name="Ransdell A.S."/>
            <person name="Younus H."/>
            <person name="Chow J."/>
            <person name="Chiniquy J."/>
            <person name="Lipzen A."/>
            <person name="Tritt A."/>
            <person name="Sun H."/>
            <person name="Haridas S."/>
            <person name="LaButti K."/>
            <person name="Ohm R.A."/>
            <person name="Kues U."/>
            <person name="Blanchette R.A."/>
            <person name="Grigoriev I.V."/>
            <person name="Minto R.E."/>
            <person name="Hibbett D.S."/>
        </authorList>
    </citation>
    <scope>NUCLEOTIDE SEQUENCE [LARGE SCALE GENOMIC DNA]</scope>
    <source>
        <strain evidence="14 15">ATCC 64428</strain>
    </source>
</reference>
<dbReference type="PANTHER" id="PTHR24305:SF166">
    <property type="entry name" value="CYTOCHROME P450 12A4, MITOCHONDRIAL-RELATED"/>
    <property type="match status" value="1"/>
</dbReference>
<keyword evidence="5 13" id="KW-0349">Heme</keyword>
<name>A0A0D7A6P4_9AGAR</name>
<keyword evidence="8" id="KW-1133">Transmembrane helix</keyword>
<evidence type="ECO:0000256" key="11">
    <source>
        <dbReference type="ARBA" id="ARBA00023033"/>
    </source>
</evidence>
<evidence type="ECO:0000256" key="7">
    <source>
        <dbReference type="ARBA" id="ARBA00022723"/>
    </source>
</evidence>
<keyword evidence="11" id="KW-0503">Monooxygenase</keyword>
<keyword evidence="10 13" id="KW-0408">Iron</keyword>
<accession>A0A0D7A6P4</accession>
<dbReference type="Proteomes" id="UP000054144">
    <property type="component" value="Unassembled WGS sequence"/>
</dbReference>
<dbReference type="InterPro" id="IPR002403">
    <property type="entry name" value="Cyt_P450_E_grp-IV"/>
</dbReference>
<proteinExistence type="inferred from homology"/>
<evidence type="ECO:0000256" key="13">
    <source>
        <dbReference type="PIRSR" id="PIRSR602403-1"/>
    </source>
</evidence>
<gene>
    <name evidence="14" type="ORF">FISHEDRAFT_47366</name>
</gene>
<dbReference type="CDD" id="cd11069">
    <property type="entry name" value="CYP_FUM15-like"/>
    <property type="match status" value="1"/>
</dbReference>
<dbReference type="GO" id="GO:0005506">
    <property type="term" value="F:iron ion binding"/>
    <property type="evidence" value="ECO:0007669"/>
    <property type="project" value="InterPro"/>
</dbReference>
<comment type="cofactor">
    <cofactor evidence="1 13">
        <name>heme</name>
        <dbReference type="ChEBI" id="CHEBI:30413"/>
    </cofactor>
</comment>
<organism evidence="14 15">
    <name type="scientific">Fistulina hepatica ATCC 64428</name>
    <dbReference type="NCBI Taxonomy" id="1128425"/>
    <lineage>
        <taxon>Eukaryota</taxon>
        <taxon>Fungi</taxon>
        <taxon>Dikarya</taxon>
        <taxon>Basidiomycota</taxon>
        <taxon>Agaricomycotina</taxon>
        <taxon>Agaricomycetes</taxon>
        <taxon>Agaricomycetidae</taxon>
        <taxon>Agaricales</taxon>
        <taxon>Fistulinaceae</taxon>
        <taxon>Fistulina</taxon>
    </lineage>
</organism>
<dbReference type="Gene3D" id="1.10.630.10">
    <property type="entry name" value="Cytochrome P450"/>
    <property type="match status" value="1"/>
</dbReference>
<dbReference type="GO" id="GO:0016020">
    <property type="term" value="C:membrane"/>
    <property type="evidence" value="ECO:0007669"/>
    <property type="project" value="UniProtKB-SubCell"/>
</dbReference>
<dbReference type="SUPFAM" id="SSF48264">
    <property type="entry name" value="Cytochrome P450"/>
    <property type="match status" value="1"/>
</dbReference>
<dbReference type="AlphaFoldDB" id="A0A0D7A6P4"/>
<dbReference type="GO" id="GO:0020037">
    <property type="term" value="F:heme binding"/>
    <property type="evidence" value="ECO:0007669"/>
    <property type="project" value="InterPro"/>
</dbReference>